<feature type="compositionally biased region" description="Low complexity" evidence="1">
    <location>
        <begin position="69"/>
        <end position="87"/>
    </location>
</feature>
<dbReference type="Proteomes" id="UP000749646">
    <property type="component" value="Unassembled WGS sequence"/>
</dbReference>
<dbReference type="AlphaFoldDB" id="A0A9P6J0V0"/>
<gene>
    <name evidence="2" type="ORF">BGZ65_005167</name>
</gene>
<evidence type="ECO:0000256" key="1">
    <source>
        <dbReference type="SAM" id="MobiDB-lite"/>
    </source>
</evidence>
<sequence length="116" mass="12499">MKSHCVIQDPVSQETVAYLTNIFAKVSELETWGGDLANLCSGVMGLLQQADMSLARVIKLATSSFPGQTSTPKPAETPAETPAAPSTTPRFMNADIVWLIGKYVISLGDWIMLSQL</sequence>
<accession>A0A9P6J0V0</accession>
<name>A0A9P6J0V0_9FUNG</name>
<organism evidence="2 3">
    <name type="scientific">Modicella reniformis</name>
    <dbReference type="NCBI Taxonomy" id="1440133"/>
    <lineage>
        <taxon>Eukaryota</taxon>
        <taxon>Fungi</taxon>
        <taxon>Fungi incertae sedis</taxon>
        <taxon>Mucoromycota</taxon>
        <taxon>Mortierellomycotina</taxon>
        <taxon>Mortierellomycetes</taxon>
        <taxon>Mortierellales</taxon>
        <taxon>Mortierellaceae</taxon>
        <taxon>Modicella</taxon>
    </lineage>
</organism>
<comment type="caution">
    <text evidence="2">The sequence shown here is derived from an EMBL/GenBank/DDBJ whole genome shotgun (WGS) entry which is preliminary data.</text>
</comment>
<evidence type="ECO:0000313" key="3">
    <source>
        <dbReference type="Proteomes" id="UP000749646"/>
    </source>
</evidence>
<reference evidence="2" key="1">
    <citation type="journal article" date="2020" name="Fungal Divers.">
        <title>Resolving the Mortierellaceae phylogeny through synthesis of multi-gene phylogenetics and phylogenomics.</title>
        <authorList>
            <person name="Vandepol N."/>
            <person name="Liber J."/>
            <person name="Desiro A."/>
            <person name="Na H."/>
            <person name="Kennedy M."/>
            <person name="Barry K."/>
            <person name="Grigoriev I.V."/>
            <person name="Miller A.N."/>
            <person name="O'Donnell K."/>
            <person name="Stajich J.E."/>
            <person name="Bonito G."/>
        </authorList>
    </citation>
    <scope>NUCLEOTIDE SEQUENCE</scope>
    <source>
        <strain evidence="2">MES-2147</strain>
    </source>
</reference>
<evidence type="ECO:0000313" key="2">
    <source>
        <dbReference type="EMBL" id="KAF9952611.1"/>
    </source>
</evidence>
<keyword evidence="3" id="KW-1185">Reference proteome</keyword>
<proteinExistence type="predicted"/>
<feature type="region of interest" description="Disordered" evidence="1">
    <location>
        <begin position="64"/>
        <end position="87"/>
    </location>
</feature>
<protein>
    <submittedName>
        <fullName evidence="2">Uncharacterized protein</fullName>
    </submittedName>
</protein>
<dbReference type="EMBL" id="JAAAHW010006974">
    <property type="protein sequence ID" value="KAF9952611.1"/>
    <property type="molecule type" value="Genomic_DNA"/>
</dbReference>